<evidence type="ECO:0000313" key="7">
    <source>
        <dbReference type="Proteomes" id="UP000032274"/>
    </source>
</evidence>
<evidence type="ECO:0000313" key="4">
    <source>
        <dbReference type="EMBL" id="NGW67031.1"/>
    </source>
</evidence>
<evidence type="ECO:0000313" key="9">
    <source>
        <dbReference type="Proteomes" id="UP000473113"/>
    </source>
</evidence>
<dbReference type="Proteomes" id="UP000032274">
    <property type="component" value="Unassembled WGS sequence"/>
</dbReference>
<reference evidence="2" key="6">
    <citation type="submission" date="2021-08" db="EMBL/GenBank/DDBJ databases">
        <title>Whole-genome sequencing of local methicillin-resistant S. aureus strain Lr2.</title>
        <authorList>
            <person name="Ali A."/>
            <person name="Ullah N."/>
        </authorList>
    </citation>
    <scope>NUCLEOTIDE SEQUENCE</scope>
    <source>
        <strain evidence="2">Lr2</strain>
    </source>
</reference>
<dbReference type="EMBL" id="JAALTR010000170">
    <property type="protein sequence ID" value="NGW67031.1"/>
    <property type="molecule type" value="Genomic_DNA"/>
</dbReference>
<evidence type="ECO:0000313" key="2">
    <source>
        <dbReference type="EMBL" id="MBX8594608.1"/>
    </source>
</evidence>
<dbReference type="AlphaFoldDB" id="A0A0D1IBF5"/>
<dbReference type="Proteomes" id="UP000473113">
    <property type="component" value="Unassembled WGS sequence"/>
</dbReference>
<dbReference type="EMBL" id="JAAJIY010000021">
    <property type="protein sequence ID" value="NGK21458.1"/>
    <property type="molecule type" value="Genomic_DNA"/>
</dbReference>
<dbReference type="RefSeq" id="WP_001792047.1">
    <property type="nucleotide sequence ID" value="NZ_AP014652.1"/>
</dbReference>
<accession>A0A501VBT5</accession>
<dbReference type="EMBL" id="CP038850">
    <property type="protein sequence ID" value="QCT56858.1"/>
    <property type="molecule type" value="Genomic_DNA"/>
</dbReference>
<dbReference type="EMBL" id="JAIGOF010000009">
    <property type="protein sequence ID" value="MBX8594608.1"/>
    <property type="molecule type" value="Genomic_DNA"/>
</dbReference>
<reference evidence="6 8" key="2">
    <citation type="submission" date="2018-06" db="EMBL/GenBank/DDBJ databases">
        <title>Whole genome sequencing to identify and define MRSA outbreaks.</title>
        <authorList>
            <person name="Sullivan M.J."/>
            <person name="Altman D.R."/>
            <person name="Chacko K."/>
            <person name="Ciferri B."/>
            <person name="Webster E."/>
            <person name="Deikus G."/>
            <person name="Lewis M."/>
            <person name="Khan Z."/>
            <person name="Beckford C."/>
            <person name="Rendo A."/>
            <person name="Samaroo F."/>
            <person name="Sebra R."/>
            <person name="Karam-Howlin R."/>
            <person name="Southwick K."/>
            <person name="Adams E."/>
            <person name="Ying L."/>
            <person name="Kornblum J."/>
            <person name="Factor S."/>
            <person name="Danesh Yazdi M."/>
            <person name="Dingle T."/>
            <person name="Hamula C."/>
            <person name="Bashir A."/>
            <person name="Schadt E."/>
            <person name="Kasarskis A."/>
            <person name="Patel G."/>
            <person name="Wallach F."/>
            <person name="Gibbs K."/>
            <person name="Van Bakel H."/>
        </authorList>
    </citation>
    <scope>NUCLEOTIDE SEQUENCE [LARGE SCALE GENOMIC DNA]</scope>
    <source>
        <strain evidence="8">pt013</strain>
        <strain evidence="6">Pt013</strain>
    </source>
</reference>
<dbReference type="EMBL" id="QNXF01000001">
    <property type="protein sequence ID" value="TXL47698.1"/>
    <property type="molecule type" value="Genomic_DNA"/>
</dbReference>
<gene>
    <name evidence="6" type="ORF">DQU50_01075</name>
    <name evidence="5" type="ORF">E1948_05240</name>
    <name evidence="2" type="ORF">E1948_08310</name>
    <name evidence="3" type="ORF">G0Z31_08030</name>
    <name evidence="4" type="ORF">G6Y24_05910</name>
    <name evidence="1" type="ORF">QU38_05705</name>
</gene>
<evidence type="ECO:0000313" key="3">
    <source>
        <dbReference type="EMBL" id="NGK21458.1"/>
    </source>
</evidence>
<organism evidence="4 9">
    <name type="scientific">Staphylococcus aureus</name>
    <dbReference type="NCBI Taxonomy" id="1280"/>
    <lineage>
        <taxon>Bacteria</taxon>
        <taxon>Bacillati</taxon>
        <taxon>Bacillota</taxon>
        <taxon>Bacilli</taxon>
        <taxon>Bacillales</taxon>
        <taxon>Staphylococcaceae</taxon>
        <taxon>Staphylococcus</taxon>
    </lineage>
</organism>
<protein>
    <submittedName>
        <fullName evidence="4">Uncharacterized protein</fullName>
    </submittedName>
</protein>
<dbReference type="Proteomes" id="UP000478431">
    <property type="component" value="Unassembled WGS sequence"/>
</dbReference>
<reference evidence="1 7" key="1">
    <citation type="submission" date="2015-01" db="EMBL/GenBank/DDBJ databases">
        <title>Characterization of Swiss Staphylococcus aureus strains involved in food poisoning.</title>
        <authorList>
            <person name="Crovadore J."/>
            <person name="Chablais R."/>
            <person name="Tonacini J."/>
            <person name="Schnyder B."/>
            <person name="Lefort F."/>
        </authorList>
    </citation>
    <scope>NUCLEOTIDE SEQUENCE [LARGE SCALE GENOMIC DNA]</scope>
    <source>
        <strain evidence="1 7">SA-120</strain>
    </source>
</reference>
<evidence type="ECO:0000313" key="6">
    <source>
        <dbReference type="EMBL" id="TXL47698.1"/>
    </source>
</evidence>
<name>A0A0D1IBF5_STAAU</name>
<reference evidence="3 10" key="5">
    <citation type="submission" date="2020-02" db="EMBL/GenBank/DDBJ databases">
        <title>Novel Insights Into The Classification of Staphylococcal Beta-Lactamases In Relation To The Cefazolin Inoculum Effect.</title>
        <authorList>
            <person name="Carvajal L.P."/>
            <person name="Rincon S."/>
            <person name="Echeverri A."/>
            <person name="Porras J."/>
            <person name="Rios R."/>
            <person name="Ordonez K."/>
            <person name="Seas C."/>
            <person name="Gomez-Villegas S."/>
            <person name="Diaz L."/>
            <person name="Arias C.A."/>
            <person name="Reyes J."/>
        </authorList>
    </citation>
    <scope>NUCLEOTIDE SEQUENCE [LARGE SCALE GENOMIC DNA]</scope>
    <source>
        <strain evidence="3 10">UP127</strain>
    </source>
</reference>
<accession>A0A0D1IBF5</accession>
<evidence type="ECO:0000313" key="5">
    <source>
        <dbReference type="EMBL" id="QCT56858.1"/>
    </source>
</evidence>
<evidence type="ECO:0000313" key="1">
    <source>
        <dbReference type="EMBL" id="KIT97366.1"/>
    </source>
</evidence>
<dbReference type="Proteomes" id="UP000451682">
    <property type="component" value="Unassembled WGS sequence"/>
</dbReference>
<reference evidence="4 9" key="4">
    <citation type="submission" date="2020-02" db="EMBL/GenBank/DDBJ databases">
        <title>Detection of Heterogeneous Vancomycin Intermediate Resistance in Methicillin Resistant Staphylococcus aureus Isolates from Latin-America.</title>
        <authorList>
            <person name="Castro-Cardozo B."/>
            <person name="Berrio M."/>
            <person name="Vargas M.L."/>
            <person name="Carvajal L.P."/>
            <person name="Millan L.V."/>
            <person name="Rios R."/>
            <person name="Hernandez A."/>
            <person name="Rincon S.L."/>
            <person name="Cubides P."/>
            <person name="Forero E."/>
            <person name="Dinh A."/>
            <person name="Seas C."/>
            <person name="Munita J.M."/>
            <person name="Arias C.A."/>
            <person name="Reyes J."/>
            <person name="Diaz L."/>
        </authorList>
    </citation>
    <scope>NUCLEOTIDE SEQUENCE [LARGE SCALE GENOMIC DNA]</scope>
    <source>
        <strain evidence="4 9">UG255</strain>
    </source>
</reference>
<proteinExistence type="predicted"/>
<dbReference type="EMBL" id="JXIG01000623">
    <property type="protein sequence ID" value="KIT97366.1"/>
    <property type="molecule type" value="Genomic_DNA"/>
</dbReference>
<reference evidence="5" key="3">
    <citation type="submission" date="2019-04" db="EMBL/GenBank/DDBJ databases">
        <title>Whole-genome sequencing of local methicillin-resistant S. aureus strain Lr2.</title>
        <authorList>
            <person name="Ullah N."/>
            <person name="Ali A."/>
        </authorList>
    </citation>
    <scope>NUCLEOTIDE SEQUENCE [LARGE SCALE GENOMIC DNA]</scope>
    <source>
        <strain evidence="5">Lr2</strain>
    </source>
</reference>
<sequence length="40" mass="4775">MNDMMNLVINQIVIKLNYRDDWNEFIDIYSNTILLGLTIN</sequence>
<evidence type="ECO:0000313" key="8">
    <source>
        <dbReference type="Proteomes" id="UP000451682"/>
    </source>
</evidence>
<dbReference type="Proteomes" id="UP000309390">
    <property type="component" value="Unassembled WGS sequence"/>
</dbReference>
<evidence type="ECO:0000313" key="10">
    <source>
        <dbReference type="Proteomes" id="UP000478431"/>
    </source>
</evidence>